<evidence type="ECO:0000313" key="2">
    <source>
        <dbReference type="EMBL" id="PTE19194.1"/>
    </source>
</evidence>
<dbReference type="InterPro" id="IPR037401">
    <property type="entry name" value="SnoaL-like"/>
</dbReference>
<gene>
    <name evidence="2" type="ORF">C5F46_00075</name>
</gene>
<keyword evidence="3" id="KW-1185">Reference proteome</keyword>
<dbReference type="Pfam" id="PF12680">
    <property type="entry name" value="SnoaL_2"/>
    <property type="match status" value="1"/>
</dbReference>
<dbReference type="OrthoDB" id="7844074at2"/>
<name>A0A2T4JMQ0_9RHOB</name>
<sequence>MDKLSFLQDWYQKVWIEGDMGAIDAFFDPDSVANGLMRDLQVGPEDFRALVPAILRLVRDQVVRIERHVETDDWLWALIVVEARAARTMKPVRIDGQVMMRFEGGKIAEAFNHFDYITFFEQVELMPADTMALCFSGEVLG</sequence>
<evidence type="ECO:0000313" key="3">
    <source>
        <dbReference type="Proteomes" id="UP000241899"/>
    </source>
</evidence>
<dbReference type="RefSeq" id="WP_107323325.1">
    <property type="nucleotide sequence ID" value="NZ_NHSP01000086.1"/>
</dbReference>
<dbReference type="SUPFAM" id="SSF54427">
    <property type="entry name" value="NTF2-like"/>
    <property type="match status" value="1"/>
</dbReference>
<protein>
    <recommendedName>
        <fullName evidence="1">SnoaL-like domain-containing protein</fullName>
    </recommendedName>
</protein>
<evidence type="ECO:0000259" key="1">
    <source>
        <dbReference type="Pfam" id="PF12680"/>
    </source>
</evidence>
<comment type="caution">
    <text evidence="2">The sequence shown here is derived from an EMBL/GenBank/DDBJ whole genome shotgun (WGS) entry which is preliminary data.</text>
</comment>
<dbReference type="InterPro" id="IPR032710">
    <property type="entry name" value="NTF2-like_dom_sf"/>
</dbReference>
<dbReference type="EMBL" id="PZKF01000001">
    <property type="protein sequence ID" value="PTE19194.1"/>
    <property type="molecule type" value="Genomic_DNA"/>
</dbReference>
<reference evidence="2 3" key="1">
    <citation type="submission" date="2018-03" db="EMBL/GenBank/DDBJ databases">
        <title>Rhodobacter veldkampii.</title>
        <authorList>
            <person name="Meyer T.E."/>
            <person name="Miller S."/>
            <person name="Lodha T."/>
            <person name="Gandham S."/>
            <person name="Chintalapati S."/>
            <person name="Chintalapati V.R."/>
        </authorList>
    </citation>
    <scope>NUCLEOTIDE SEQUENCE [LARGE SCALE GENOMIC DNA]</scope>
    <source>
        <strain evidence="2 3">DSM 11550</strain>
    </source>
</reference>
<proteinExistence type="predicted"/>
<dbReference type="Gene3D" id="3.10.450.50">
    <property type="match status" value="1"/>
</dbReference>
<accession>A0A2T4JMQ0</accession>
<feature type="domain" description="SnoaL-like" evidence="1">
    <location>
        <begin position="8"/>
        <end position="109"/>
    </location>
</feature>
<organism evidence="2 3">
    <name type="scientific">Phaeovulum veldkampii DSM 11550</name>
    <dbReference type="NCBI Taxonomy" id="1185920"/>
    <lineage>
        <taxon>Bacteria</taxon>
        <taxon>Pseudomonadati</taxon>
        <taxon>Pseudomonadota</taxon>
        <taxon>Alphaproteobacteria</taxon>
        <taxon>Rhodobacterales</taxon>
        <taxon>Paracoccaceae</taxon>
        <taxon>Phaeovulum</taxon>
    </lineage>
</organism>
<dbReference type="Proteomes" id="UP000241899">
    <property type="component" value="Unassembled WGS sequence"/>
</dbReference>
<dbReference type="AlphaFoldDB" id="A0A2T4JMQ0"/>